<evidence type="ECO:0000256" key="4">
    <source>
        <dbReference type="ARBA" id="ARBA00035259"/>
    </source>
</evidence>
<protein>
    <recommendedName>
        <fullName evidence="4">Small ribosomal subunit protein uS9</fullName>
    </recommendedName>
    <alternativeName>
        <fullName evidence="5">30S ribosomal protein S9</fullName>
    </alternativeName>
</protein>
<dbReference type="Pfam" id="PF00380">
    <property type="entry name" value="Ribosomal_S9"/>
    <property type="match status" value="1"/>
</dbReference>
<accession>J7GYP4</accession>
<evidence type="ECO:0000256" key="5">
    <source>
        <dbReference type="ARBA" id="ARBA00035523"/>
    </source>
</evidence>
<dbReference type="PANTHER" id="PTHR21569">
    <property type="entry name" value="RIBOSOMAL PROTEIN S9"/>
    <property type="match status" value="1"/>
</dbReference>
<dbReference type="HOGENOM" id="CLU_046483_2_1_6"/>
<evidence type="ECO:0000313" key="7">
    <source>
        <dbReference type="Proteomes" id="UP000003931"/>
    </source>
</evidence>
<dbReference type="GO" id="GO:0015935">
    <property type="term" value="C:small ribosomal subunit"/>
    <property type="evidence" value="ECO:0007669"/>
    <property type="project" value="TreeGrafter"/>
</dbReference>
<dbReference type="InterPro" id="IPR000754">
    <property type="entry name" value="Ribosomal_uS9"/>
</dbReference>
<organism evidence="6 7">
    <name type="scientific">Candidatus Carsonella ruddii CS isolate Thao2000</name>
    <dbReference type="NCBI Taxonomy" id="1202537"/>
    <lineage>
        <taxon>Bacteria</taxon>
        <taxon>Pseudomonadati</taxon>
        <taxon>Pseudomonadota</taxon>
        <taxon>Gammaproteobacteria</taxon>
        <taxon>Oceanospirillales</taxon>
        <taxon>Halomonadaceae</taxon>
        <taxon>Zymobacter group</taxon>
        <taxon>Candidatus Carsonella</taxon>
    </lineage>
</organism>
<dbReference type="InterPro" id="IPR014721">
    <property type="entry name" value="Ribsml_uS5_D2-typ_fold_subgr"/>
</dbReference>
<keyword evidence="2 6" id="KW-0689">Ribosomal protein</keyword>
<evidence type="ECO:0000313" key="6">
    <source>
        <dbReference type="EMBL" id="AFP83718.1"/>
    </source>
</evidence>
<evidence type="ECO:0000256" key="3">
    <source>
        <dbReference type="ARBA" id="ARBA00023274"/>
    </source>
</evidence>
<dbReference type="OrthoDB" id="6184236at2"/>
<keyword evidence="3" id="KW-0687">Ribonucleoprotein</keyword>
<dbReference type="SUPFAM" id="SSF54211">
    <property type="entry name" value="Ribosomal protein S5 domain 2-like"/>
    <property type="match status" value="1"/>
</dbReference>
<dbReference type="KEGG" id="crc:A33Y_059"/>
<dbReference type="InterPro" id="IPR020568">
    <property type="entry name" value="Ribosomal_Su5_D2-typ_SF"/>
</dbReference>
<dbReference type="EMBL" id="CP003542">
    <property type="protein sequence ID" value="AFP83718.1"/>
    <property type="molecule type" value="Genomic_DNA"/>
</dbReference>
<dbReference type="Gene3D" id="3.30.230.10">
    <property type="match status" value="1"/>
</dbReference>
<evidence type="ECO:0000256" key="1">
    <source>
        <dbReference type="ARBA" id="ARBA00005251"/>
    </source>
</evidence>
<dbReference type="Proteomes" id="UP000003931">
    <property type="component" value="Chromosome"/>
</dbReference>
<dbReference type="GO" id="GO:0003723">
    <property type="term" value="F:RNA binding"/>
    <property type="evidence" value="ECO:0007669"/>
    <property type="project" value="TreeGrafter"/>
</dbReference>
<evidence type="ECO:0000256" key="2">
    <source>
        <dbReference type="ARBA" id="ARBA00022980"/>
    </source>
</evidence>
<dbReference type="PANTHER" id="PTHR21569:SF1">
    <property type="entry name" value="SMALL RIBOSOMAL SUBUNIT PROTEIN US9M"/>
    <property type="match status" value="1"/>
</dbReference>
<reference evidence="6 7" key="1">
    <citation type="journal article" date="2012" name="Mol. Biol. Evol.">
        <title>Genome reduction and co-evolution between the primary and secondary bacterial symbionts of psyllids.</title>
        <authorList>
            <person name="Sloan D.B."/>
            <person name="Moran N.A."/>
        </authorList>
    </citation>
    <scope>NUCLEOTIDE SEQUENCE [LARGE SCALE GENOMIC DNA]</scope>
    <source>
        <strain evidence="6 7">CS</strain>
    </source>
</reference>
<gene>
    <name evidence="6" type="primary">rpsI</name>
    <name evidence="6" type="ORF">A33Y_059</name>
</gene>
<dbReference type="GO" id="GO:0003735">
    <property type="term" value="F:structural constituent of ribosome"/>
    <property type="evidence" value="ECO:0007669"/>
    <property type="project" value="InterPro"/>
</dbReference>
<comment type="similarity">
    <text evidence="1">Belongs to the universal ribosomal protein uS9 family.</text>
</comment>
<dbReference type="STRING" id="1202537.A33Y_059"/>
<dbReference type="AlphaFoldDB" id="J7GYP4"/>
<sequence>MIYISYSKKKKSYSKVLIKNGNGKIIINKLTIEKYFGKLNNINILFLPLIISNLNKNIIIFVSGGGKYSQINSIKISICKCISLLNYNNLKLFRKLNLISIDDRKVERKIFGRKKSRKKEQYSKR</sequence>
<proteinExistence type="inferred from homology"/>
<dbReference type="PATRIC" id="fig|1202537.3.peg.53"/>
<name>J7GYP4_CARRU</name>
<dbReference type="RefSeq" id="WP_014887019.1">
    <property type="nucleotide sequence ID" value="NC_018415.1"/>
</dbReference>
<dbReference type="GO" id="GO:0006412">
    <property type="term" value="P:translation"/>
    <property type="evidence" value="ECO:0007669"/>
    <property type="project" value="InterPro"/>
</dbReference>